<accession>A0A175RRF4</accession>
<dbReference type="SUPFAM" id="SSF48613">
    <property type="entry name" value="Heme oxygenase-like"/>
    <property type="match status" value="1"/>
</dbReference>
<sequence length="188" mass="20579">MRDRLRAETRAAHEALDAEFADMLQPGAENLYARFLLTNRAGHAALEPALLASPLAQMRDGAWQVDGRLDALEADCTALRLPAWSGPAFAVQTPNLFEALGMAYVLEGSRLGAGFLLKALRRQAPGADRPVHYLEASSDPEPFRRLLAFMNAQSPSTDEADSTIEAANRTFRHFRALAEGARTRMTIS</sequence>
<dbReference type="GO" id="GO:0004392">
    <property type="term" value="F:heme oxygenase (decyclizing) activity"/>
    <property type="evidence" value="ECO:0007669"/>
    <property type="project" value="InterPro"/>
</dbReference>
<keyword evidence="2" id="KW-1185">Reference proteome</keyword>
<dbReference type="Proteomes" id="UP000078529">
    <property type="component" value="Unassembled WGS sequence"/>
</dbReference>
<dbReference type="Pfam" id="PF01126">
    <property type="entry name" value="Heme_oxygenase"/>
    <property type="match status" value="1"/>
</dbReference>
<dbReference type="CDD" id="cd19166">
    <property type="entry name" value="HemeO-bac"/>
    <property type="match status" value="1"/>
</dbReference>
<organism evidence="1 2">
    <name type="scientific">Aureimonas ureilytica</name>
    <dbReference type="NCBI Taxonomy" id="401562"/>
    <lineage>
        <taxon>Bacteria</taxon>
        <taxon>Pseudomonadati</taxon>
        <taxon>Pseudomonadota</taxon>
        <taxon>Alphaproteobacteria</taxon>
        <taxon>Hyphomicrobiales</taxon>
        <taxon>Aurantimonadaceae</taxon>
        <taxon>Aureimonas</taxon>
    </lineage>
</organism>
<dbReference type="GO" id="GO:0006788">
    <property type="term" value="P:heme oxidation"/>
    <property type="evidence" value="ECO:0007669"/>
    <property type="project" value="InterPro"/>
</dbReference>
<proteinExistence type="predicted"/>
<evidence type="ECO:0000313" key="2">
    <source>
        <dbReference type="Proteomes" id="UP000078529"/>
    </source>
</evidence>
<comment type="caution">
    <text evidence="1">The sequence shown here is derived from an EMBL/GenBank/DDBJ whole genome shotgun (WGS) entry which is preliminary data.</text>
</comment>
<protein>
    <recommendedName>
        <fullName evidence="3">Heme oxygenase</fullName>
    </recommendedName>
</protein>
<evidence type="ECO:0000313" key="1">
    <source>
        <dbReference type="EMBL" id="KTR06031.1"/>
    </source>
</evidence>
<dbReference type="Gene3D" id="1.20.910.10">
    <property type="entry name" value="Heme oxygenase-like"/>
    <property type="match status" value="1"/>
</dbReference>
<name>A0A175RRF4_9HYPH</name>
<dbReference type="EMBL" id="LDQA01000021">
    <property type="protein sequence ID" value="KTR06031.1"/>
    <property type="molecule type" value="Genomic_DNA"/>
</dbReference>
<dbReference type="InterPro" id="IPR016053">
    <property type="entry name" value="Haem_Oase-like"/>
</dbReference>
<gene>
    <name evidence="1" type="ORF">NS365_09645</name>
</gene>
<dbReference type="InterPro" id="IPR016084">
    <property type="entry name" value="Haem_Oase-like_multi-hlx"/>
</dbReference>
<reference evidence="1 2" key="1">
    <citation type="journal article" date="2016" name="Front. Microbiol.">
        <title>Genomic Resource of Rice Seed Associated Bacteria.</title>
        <authorList>
            <person name="Midha S."/>
            <person name="Bansal K."/>
            <person name="Sharma S."/>
            <person name="Kumar N."/>
            <person name="Patil P.P."/>
            <person name="Chaudhry V."/>
            <person name="Patil P.B."/>
        </authorList>
    </citation>
    <scope>NUCLEOTIDE SEQUENCE [LARGE SCALE GENOMIC DNA]</scope>
    <source>
        <strain evidence="1 2">NS365</strain>
    </source>
</reference>
<dbReference type="AlphaFoldDB" id="A0A175RRF4"/>
<dbReference type="PATRIC" id="fig|401562.4.peg.1688"/>
<evidence type="ECO:0008006" key="3">
    <source>
        <dbReference type="Google" id="ProtNLM"/>
    </source>
</evidence>